<evidence type="ECO:0000313" key="3">
    <source>
        <dbReference type="Proteomes" id="UP000003163"/>
    </source>
</evidence>
<keyword evidence="1" id="KW-1133">Transmembrane helix</keyword>
<dbReference type="AlphaFoldDB" id="J9DTR0"/>
<dbReference type="HOGENOM" id="CLU_073630_0_0_1"/>
<keyword evidence="3" id="KW-1185">Reference proteome</keyword>
<dbReference type="STRING" id="1003232.J9DTR0"/>
<accession>J9DTR0</accession>
<proteinExistence type="predicted"/>
<keyword evidence="1" id="KW-0472">Membrane</keyword>
<organism evidence="2 3">
    <name type="scientific">Edhazardia aedis (strain USNM 41457)</name>
    <name type="common">Microsporidian parasite</name>
    <dbReference type="NCBI Taxonomy" id="1003232"/>
    <lineage>
        <taxon>Eukaryota</taxon>
        <taxon>Fungi</taxon>
        <taxon>Fungi incertae sedis</taxon>
        <taxon>Microsporidia</taxon>
        <taxon>Edhazardia</taxon>
    </lineage>
</organism>
<reference evidence="3" key="2">
    <citation type="submission" date="2015-07" db="EMBL/GenBank/DDBJ databases">
        <title>Contrasting host-pathogen interactions and genome evolution in two generalist and specialist microsporidian pathogens of mosquitoes.</title>
        <authorList>
            <consortium name="The Broad Institute Genomics Platform"/>
            <consortium name="The Broad Institute Genome Sequencing Center for Infectious Disease"/>
            <person name="Cuomo C.A."/>
            <person name="Sanscrainte N.D."/>
            <person name="Goldberg J.M."/>
            <person name="Heiman D."/>
            <person name="Young S."/>
            <person name="Zeng Q."/>
            <person name="Becnel J.J."/>
            <person name="Birren B.W."/>
        </authorList>
    </citation>
    <scope>NUCLEOTIDE SEQUENCE [LARGE SCALE GENOMIC DNA]</scope>
    <source>
        <strain evidence="3">USNM 41457</strain>
    </source>
</reference>
<reference evidence="2 3" key="1">
    <citation type="submission" date="2011-08" db="EMBL/GenBank/DDBJ databases">
        <authorList>
            <person name="Liu Z.J."/>
            <person name="Shi F.L."/>
            <person name="Lu J.Q."/>
            <person name="Li M."/>
            <person name="Wang Z.L."/>
        </authorList>
    </citation>
    <scope>NUCLEOTIDE SEQUENCE [LARGE SCALE GENOMIC DNA]</scope>
    <source>
        <strain evidence="2 3">USNM 41457</strain>
    </source>
</reference>
<comment type="caution">
    <text evidence="2">The sequence shown here is derived from an EMBL/GenBank/DDBJ whole genome shotgun (WGS) entry which is preliminary data.</text>
</comment>
<dbReference type="EMBL" id="AFBI03000015">
    <property type="protein sequence ID" value="EJW04682.1"/>
    <property type="molecule type" value="Genomic_DNA"/>
</dbReference>
<feature type="transmembrane region" description="Helical" evidence="1">
    <location>
        <begin position="285"/>
        <end position="303"/>
    </location>
</feature>
<name>J9DTR0_EDHAE</name>
<dbReference type="VEuPathDB" id="MicrosporidiaDB:EDEG_01130"/>
<evidence type="ECO:0000313" key="2">
    <source>
        <dbReference type="EMBL" id="EJW04682.1"/>
    </source>
</evidence>
<dbReference type="Pfam" id="PF17010">
    <property type="entry name" value="DUF5092"/>
    <property type="match status" value="1"/>
</dbReference>
<dbReference type="InParanoid" id="J9DTR0"/>
<evidence type="ECO:0000256" key="1">
    <source>
        <dbReference type="SAM" id="Phobius"/>
    </source>
</evidence>
<sequence length="351" mass="40506">MEARCRDLRDEAGNMNTTIRILEFNESGSPVEIHSVNANEPETFTLEEFRKIVIEFRKNNKDCIIARISTPDHDRSDVLFNNYYVASEVNKLLFKYERDRRLLHRMKVRNPLNNQYIVGPVHYYKITCFDVDNAIVNCFFDELPVKNNVIKQPVSEFFHKSSPKKTADTQLRAKDTSDALNQSPEITNSLMDESPWTVIEEVKKGNIAVPITSKNNNKLIYNAYYFASDDDFLIKADIREYFRVNSMDPEEEFLFELDRTHNDLFALLDTNSDSNDDELIGWKRVLAVHMSLLTTMLGVVILLGANPLILLIAFPAAILILISFLLSILYIMVFRRDTFGSLAVRSIEEDI</sequence>
<dbReference type="OMA" id="RNPLNNM"/>
<dbReference type="InterPro" id="IPR031537">
    <property type="entry name" value="DUF5092"/>
</dbReference>
<gene>
    <name evidence="2" type="ORF">EDEG_01130</name>
</gene>
<protein>
    <submittedName>
        <fullName evidence="2">Uncharacterized protein</fullName>
    </submittedName>
</protein>
<dbReference type="OrthoDB" id="2189509at2759"/>
<feature type="transmembrane region" description="Helical" evidence="1">
    <location>
        <begin position="309"/>
        <end position="333"/>
    </location>
</feature>
<dbReference type="Proteomes" id="UP000003163">
    <property type="component" value="Unassembled WGS sequence"/>
</dbReference>
<keyword evidence="1" id="KW-0812">Transmembrane</keyword>